<evidence type="ECO:0000256" key="3">
    <source>
        <dbReference type="ARBA" id="ARBA00022679"/>
    </source>
</evidence>
<protein>
    <recommendedName>
        <fullName evidence="1">D-inositol 3-phosphate glycosyltransferase</fullName>
    </recommendedName>
</protein>
<evidence type="ECO:0000256" key="1">
    <source>
        <dbReference type="ARBA" id="ARBA00021292"/>
    </source>
</evidence>
<dbReference type="PANTHER" id="PTHR45947:SF3">
    <property type="entry name" value="SULFOQUINOVOSYL TRANSFERASE SQD2"/>
    <property type="match status" value="1"/>
</dbReference>
<evidence type="ECO:0000256" key="2">
    <source>
        <dbReference type="ARBA" id="ARBA00022676"/>
    </source>
</evidence>
<feature type="domain" description="Spore protein YkvP/CgeB glycosyl transferase-like" evidence="7">
    <location>
        <begin position="912"/>
        <end position="1024"/>
    </location>
</feature>
<evidence type="ECO:0000259" key="6">
    <source>
        <dbReference type="Pfam" id="PF00534"/>
    </source>
</evidence>
<feature type="domain" description="Glycosyl transferase family 1" evidence="6">
    <location>
        <begin position="494"/>
        <end position="665"/>
    </location>
</feature>
<feature type="coiled-coil region" evidence="4">
    <location>
        <begin position="107"/>
        <end position="141"/>
    </location>
</feature>
<keyword evidence="10" id="KW-1185">Reference proteome</keyword>
<comment type="caution">
    <text evidence="9">The sequence shown here is derived from an EMBL/GenBank/DDBJ whole genome shotgun (WGS) entry which is preliminary data.</text>
</comment>
<gene>
    <name evidence="9" type="ORF">GCM10022377_02240</name>
</gene>
<dbReference type="Proteomes" id="UP001501536">
    <property type="component" value="Unassembled WGS sequence"/>
</dbReference>
<accession>A0ABP7CPF0</accession>
<evidence type="ECO:0000256" key="4">
    <source>
        <dbReference type="SAM" id="Coils"/>
    </source>
</evidence>
<keyword evidence="3" id="KW-0808">Transferase</keyword>
<dbReference type="EMBL" id="BAABCJ010000001">
    <property type="protein sequence ID" value="GAA3693219.1"/>
    <property type="molecule type" value="Genomic_DNA"/>
</dbReference>
<name>A0ABP7CPF0_9MICC</name>
<dbReference type="RefSeq" id="WP_344878743.1">
    <property type="nucleotide sequence ID" value="NZ_BAABCJ010000001.1"/>
</dbReference>
<keyword evidence="4" id="KW-0175">Coiled coil</keyword>
<proteinExistence type="predicted"/>
<evidence type="ECO:0000313" key="9">
    <source>
        <dbReference type="EMBL" id="GAA3693219.1"/>
    </source>
</evidence>
<reference evidence="10" key="1">
    <citation type="journal article" date="2019" name="Int. J. Syst. Evol. Microbiol.">
        <title>The Global Catalogue of Microorganisms (GCM) 10K type strain sequencing project: providing services to taxonomists for standard genome sequencing and annotation.</title>
        <authorList>
            <consortium name="The Broad Institute Genomics Platform"/>
            <consortium name="The Broad Institute Genome Sequencing Center for Infectious Disease"/>
            <person name="Wu L."/>
            <person name="Ma J."/>
        </authorList>
    </citation>
    <scope>NUCLEOTIDE SEQUENCE [LARGE SCALE GENOMIC DNA]</scope>
    <source>
        <strain evidence="10">JCM 16961</strain>
    </source>
</reference>
<dbReference type="Pfam" id="PF00534">
    <property type="entry name" value="Glycos_transf_1"/>
    <property type="match status" value="1"/>
</dbReference>
<dbReference type="InterPro" id="IPR028098">
    <property type="entry name" value="Glyco_trans_4-like_N"/>
</dbReference>
<dbReference type="Pfam" id="PF13579">
    <property type="entry name" value="Glyco_trans_4_4"/>
    <property type="match status" value="1"/>
</dbReference>
<evidence type="ECO:0000313" key="10">
    <source>
        <dbReference type="Proteomes" id="UP001501536"/>
    </source>
</evidence>
<dbReference type="InterPro" id="IPR050194">
    <property type="entry name" value="Glycosyltransferase_grp1"/>
</dbReference>
<evidence type="ECO:0000259" key="8">
    <source>
        <dbReference type="Pfam" id="PF13579"/>
    </source>
</evidence>
<dbReference type="CDD" id="cd03794">
    <property type="entry name" value="GT4_WbuB-like"/>
    <property type="match status" value="1"/>
</dbReference>
<evidence type="ECO:0000256" key="5">
    <source>
        <dbReference type="SAM" id="MobiDB-lite"/>
    </source>
</evidence>
<evidence type="ECO:0000259" key="7">
    <source>
        <dbReference type="Pfam" id="PF13524"/>
    </source>
</evidence>
<dbReference type="Pfam" id="PF13524">
    <property type="entry name" value="Glyco_trans_1_2"/>
    <property type="match status" value="1"/>
</dbReference>
<dbReference type="InterPro" id="IPR001296">
    <property type="entry name" value="Glyco_trans_1"/>
</dbReference>
<feature type="region of interest" description="Disordered" evidence="5">
    <location>
        <begin position="160"/>
        <end position="217"/>
    </location>
</feature>
<sequence length="1521" mass="168829">MSEPDNSSDDFRTNFLPTVSNYWVPRPSREEDISRMVSKSNASRGVTPAHDALFRAKQFRVQQRIESGEVDLVDLIERERLYLDKIGKLEKENRRLKSLGEEAASRLRDTRQERDRLATKLAKQTERVDKFKKAYDGLRQRPVVRAANLLSDPKRLVQRLGLPAPCPGGHASASRPPGDGTSTASSTPLPDGNRTAELGGSVSDANRKVASQKSPMQRVRELLNEGHIRSPYEYLQGLSDEHATKVEADWLKRLRGQVSLLDSLPVLPPTGLDPAYLPQRGRIMYCAHSTAEFQSNGYSTRTSHLASALGAEGHDIFVAARPGYPWDSQTDRRAPVGRPCVRSFGALEYHYDPSTDWSRTPLDIYLQQAADSYVRKAQSQRAATIHSASNYYTALPALTAARRLGIPFVYEVRGLWEITELASKTPDWRETDKFRLAERLETFVATNADRVLAITDEVKAELVRRGVDERRIDLLPNAADPAVFVPTGRDRQLAQSLDIRPEDYVIGYAGSMVAYEGLDLLIRAFKQVHQAVPRARLLLVGDGKERESLGVLADELGLGSAVIFTGRVKPTMVRRYLTLFDVAPCPRRSNVVTEMVSPLKPLEAMAAGIPVVGSDVAPIKHLIGEEQQRGRIFEADNADALAEVLIELGQRPSVRGDVGRAARQWAVENRSWTAVARLATAAYEQLSIGGLQPDESTATAGRPLSSVRLGLIADEFTFATFSPECRTVALYPETWSEVLDGDGIDVLLVESAWAGNEGAWTRGVGYYSDEEIAPLRNLVEACRARGIPTIFWNKEDPVHTERFIRTSALFDHVFTTDADCIRRYATEGTGTVRTVASLPFFAQAALHHPLPVDRPYEHTVAYGGSYYGDRYPDRSAELSRILGEVEPHGLTIYDRQVNHENSPYRFPERLAPHVQGGLEYPEMVAAYKSHPVHVNVNSVDKSPTMFSRRVMELAGCGTPVISGRGRGVTSLFGRLLPLAVKPGTADLLADYWLNEEAGRNADGWRLHRHVYRAHLATHRLAYMLRTAGLGIAVDALPEYVLDVDSLTPDVADQILGQTHRPVAVRSGGGATADAVARLNAAGIVMSDGSEDLPETSRAWLGDALADPEVAEDLARSLWLEQRIECDQALACAEMQTQDIDERGKTLLVRRPSEPGAPWFGRKPGSSEPVLVARRAIAARTSPDVEPASTTSEQTPRTIIVAGHDLKFARALMERLASSGHTVLVDEWQDHAKHDPEQSKRLLAQADVIFCEWSLGNAEWYARHVRGDQRLIVRFHSQELFTAYPERTDAKRFDATVYVGRLVRDMAVSRLGYPAGSARIVPNAVEPELYNQEKTGDARFNLGLVGIVPQQKHLDRALDVLRQLRLTDQRYQLFIKGKTPEDYPWMAKREDEMAYYNAQYARITDDPLLAGAVHFDGHGNDMVEWYRKIGVVLSVSDFESFHLTLADGGASGALPVSLAWPGSEYIYPGEWLHLTVGSMAERILGVTGDAAAYREATRQARQYCRRFHADEVLGELERVVLG</sequence>
<keyword evidence="2" id="KW-0328">Glycosyltransferase</keyword>
<dbReference type="PANTHER" id="PTHR45947">
    <property type="entry name" value="SULFOQUINOVOSYL TRANSFERASE SQD2"/>
    <property type="match status" value="1"/>
</dbReference>
<feature type="domain" description="Glycosyltransferase subfamily 4-like N-terminal" evidence="8">
    <location>
        <begin position="296"/>
        <end position="477"/>
    </location>
</feature>
<dbReference type="InterPro" id="IPR055259">
    <property type="entry name" value="YkvP/CgeB_Glyco_trans-like"/>
</dbReference>
<dbReference type="Gene3D" id="3.40.50.2000">
    <property type="entry name" value="Glycogen Phosphorylase B"/>
    <property type="match status" value="4"/>
</dbReference>
<dbReference type="SUPFAM" id="SSF53756">
    <property type="entry name" value="UDP-Glycosyltransferase/glycogen phosphorylase"/>
    <property type="match status" value="2"/>
</dbReference>
<organism evidence="9 10">
    <name type="scientific">Zhihengliuella alba</name>
    <dbReference type="NCBI Taxonomy" id="547018"/>
    <lineage>
        <taxon>Bacteria</taxon>
        <taxon>Bacillati</taxon>
        <taxon>Actinomycetota</taxon>
        <taxon>Actinomycetes</taxon>
        <taxon>Micrococcales</taxon>
        <taxon>Micrococcaceae</taxon>
        <taxon>Zhihengliuella</taxon>
    </lineage>
</organism>